<dbReference type="EMBL" id="JAZHXI010000002">
    <property type="protein sequence ID" value="KAL2074736.1"/>
    <property type="molecule type" value="Genomic_DNA"/>
</dbReference>
<dbReference type="Proteomes" id="UP001595075">
    <property type="component" value="Unassembled WGS sequence"/>
</dbReference>
<keyword evidence="2" id="KW-1185">Reference proteome</keyword>
<feature type="non-terminal residue" evidence="1">
    <location>
        <position position="93"/>
    </location>
</feature>
<sequence length="93" mass="10456">MRSADKVPRASKRVSQLSFYMSVPDYHTMAMQILRYIATYAMIQVSGPNRVITSRVHSFIQARRDVAITSSSISILCFAFSQSLSRHEGPVDS</sequence>
<accession>A0ABR4CZ07</accession>
<protein>
    <submittedName>
        <fullName evidence="1">Uncharacterized protein</fullName>
    </submittedName>
</protein>
<comment type="caution">
    <text evidence="1">The sequence shown here is derived from an EMBL/GenBank/DDBJ whole genome shotgun (WGS) entry which is preliminary data.</text>
</comment>
<proteinExistence type="predicted"/>
<evidence type="ECO:0000313" key="1">
    <source>
        <dbReference type="EMBL" id="KAL2074736.1"/>
    </source>
</evidence>
<name>A0ABR4CZ07_9HELO</name>
<organism evidence="1 2">
    <name type="scientific">Oculimacula yallundae</name>
    <dbReference type="NCBI Taxonomy" id="86028"/>
    <lineage>
        <taxon>Eukaryota</taxon>
        <taxon>Fungi</taxon>
        <taxon>Dikarya</taxon>
        <taxon>Ascomycota</taxon>
        <taxon>Pezizomycotina</taxon>
        <taxon>Leotiomycetes</taxon>
        <taxon>Helotiales</taxon>
        <taxon>Ploettnerulaceae</taxon>
        <taxon>Oculimacula</taxon>
    </lineage>
</organism>
<evidence type="ECO:0000313" key="2">
    <source>
        <dbReference type="Proteomes" id="UP001595075"/>
    </source>
</evidence>
<reference evidence="1 2" key="1">
    <citation type="journal article" date="2024" name="Commun. Biol.">
        <title>Comparative genomic analysis of thermophilic fungi reveals convergent evolutionary adaptations and gene losses.</title>
        <authorList>
            <person name="Steindorff A.S."/>
            <person name="Aguilar-Pontes M.V."/>
            <person name="Robinson A.J."/>
            <person name="Andreopoulos B."/>
            <person name="LaButti K."/>
            <person name="Kuo A."/>
            <person name="Mondo S."/>
            <person name="Riley R."/>
            <person name="Otillar R."/>
            <person name="Haridas S."/>
            <person name="Lipzen A."/>
            <person name="Grimwood J."/>
            <person name="Schmutz J."/>
            <person name="Clum A."/>
            <person name="Reid I.D."/>
            <person name="Moisan M.C."/>
            <person name="Butler G."/>
            <person name="Nguyen T.T.M."/>
            <person name="Dewar K."/>
            <person name="Conant G."/>
            <person name="Drula E."/>
            <person name="Henrissat B."/>
            <person name="Hansel C."/>
            <person name="Singer S."/>
            <person name="Hutchinson M.I."/>
            <person name="de Vries R.P."/>
            <person name="Natvig D.O."/>
            <person name="Powell A.J."/>
            <person name="Tsang A."/>
            <person name="Grigoriev I.V."/>
        </authorList>
    </citation>
    <scope>NUCLEOTIDE SEQUENCE [LARGE SCALE GENOMIC DNA]</scope>
    <source>
        <strain evidence="1 2">CBS 494.80</strain>
    </source>
</reference>
<gene>
    <name evidence="1" type="ORF">VTL71DRAFT_8515</name>
</gene>